<evidence type="ECO:0000256" key="11">
    <source>
        <dbReference type="ARBA" id="ARBA00042730"/>
    </source>
</evidence>
<dbReference type="SUPFAM" id="SSF55331">
    <property type="entry name" value="Tautomerase/MIF"/>
    <property type="match status" value="1"/>
</dbReference>
<gene>
    <name evidence="13" type="ORF">BECKTUN1418D_GA0071000_104213</name>
    <name evidence="14" type="ORF">BECKTUN1418E_GA0071001_10405</name>
    <name evidence="12" type="ORF">BECKTUN1418F_GA0071002_10395</name>
</gene>
<dbReference type="AlphaFoldDB" id="A0A450ZRI5"/>
<dbReference type="GO" id="GO:0005125">
    <property type="term" value="F:cytokine activity"/>
    <property type="evidence" value="ECO:0007669"/>
    <property type="project" value="UniProtKB-KW"/>
</dbReference>
<comment type="subcellular location">
    <subcellularLocation>
        <location evidence="1">Secreted</location>
    </subcellularLocation>
</comment>
<keyword evidence="3" id="KW-0964">Secreted</keyword>
<evidence type="ECO:0000256" key="6">
    <source>
        <dbReference type="ARBA" id="ARBA00036823"/>
    </source>
</evidence>
<dbReference type="InterPro" id="IPR014347">
    <property type="entry name" value="Tautomerase/MIF_sf"/>
</dbReference>
<comment type="catalytic activity">
    <reaction evidence="5">
        <text>3-phenylpyruvate = enol-phenylpyruvate</text>
        <dbReference type="Rhea" id="RHEA:17097"/>
        <dbReference type="ChEBI" id="CHEBI:16815"/>
        <dbReference type="ChEBI" id="CHEBI:18005"/>
        <dbReference type="EC" id="5.3.2.1"/>
    </reaction>
</comment>
<dbReference type="Gene3D" id="3.30.429.10">
    <property type="entry name" value="Macrophage Migration Inhibitory Factor"/>
    <property type="match status" value="1"/>
</dbReference>
<name>A0A450ZRI5_9GAMM</name>
<sequence length="114" mass="12621">MPYLKIESNISVDNAKKRSALAKISTTVAEQLGKPTRYMMAAIETDRTMIFSDSDEPLAFVELKGLGLSELRAATLSGTLCQLLLTEFGIPQDRVYIVFSDIPRAMWGWNGGTF</sequence>
<proteinExistence type="predicted"/>
<dbReference type="GO" id="GO:0005615">
    <property type="term" value="C:extracellular space"/>
    <property type="evidence" value="ECO:0007669"/>
    <property type="project" value="UniProtKB-KW"/>
</dbReference>
<dbReference type="EMBL" id="CAADFY010000039">
    <property type="protein sequence ID" value="VFK54216.1"/>
    <property type="molecule type" value="Genomic_DNA"/>
</dbReference>
<dbReference type="EMBL" id="CAADFX010000042">
    <property type="protein sequence ID" value="VFK56186.1"/>
    <property type="molecule type" value="Genomic_DNA"/>
</dbReference>
<comment type="catalytic activity">
    <reaction evidence="6">
        <text>L-dopachrome = 5,6-dihydroxyindole-2-carboxylate</text>
        <dbReference type="Rhea" id="RHEA:13041"/>
        <dbReference type="ChEBI" id="CHEBI:16875"/>
        <dbReference type="ChEBI" id="CHEBI:57509"/>
        <dbReference type="EC" id="5.3.3.12"/>
    </reaction>
</comment>
<evidence type="ECO:0000256" key="7">
    <source>
        <dbReference type="ARBA" id="ARBA00038932"/>
    </source>
</evidence>
<evidence type="ECO:0000256" key="10">
    <source>
        <dbReference type="ARBA" id="ARBA00041912"/>
    </source>
</evidence>
<evidence type="ECO:0000256" key="2">
    <source>
        <dbReference type="ARBA" id="ARBA00022514"/>
    </source>
</evidence>
<evidence type="ECO:0000256" key="9">
    <source>
        <dbReference type="ARBA" id="ARBA00041631"/>
    </source>
</evidence>
<dbReference type="InterPro" id="IPR001398">
    <property type="entry name" value="Macrophage_inhib_fac"/>
</dbReference>
<keyword evidence="4" id="KW-0413">Isomerase</keyword>
<accession>A0A450ZRI5</accession>
<evidence type="ECO:0000256" key="3">
    <source>
        <dbReference type="ARBA" id="ARBA00022525"/>
    </source>
</evidence>
<dbReference type="Pfam" id="PF01187">
    <property type="entry name" value="MIF"/>
    <property type="match status" value="1"/>
</dbReference>
<dbReference type="EMBL" id="CAADFV010000040">
    <property type="protein sequence ID" value="VFK56321.1"/>
    <property type="molecule type" value="Genomic_DNA"/>
</dbReference>
<dbReference type="EC" id="5.3.2.1" evidence="8"/>
<evidence type="ECO:0000313" key="12">
    <source>
        <dbReference type="EMBL" id="VFK54216.1"/>
    </source>
</evidence>
<protein>
    <recommendedName>
        <fullName evidence="11">L-dopachrome isomerase</fullName>
        <ecNumber evidence="8">5.3.2.1</ecNumber>
        <ecNumber evidence="7">5.3.3.12</ecNumber>
    </recommendedName>
    <alternativeName>
        <fullName evidence="9">L-dopachrome tautomerase</fullName>
    </alternativeName>
    <alternativeName>
        <fullName evidence="10">Phenylpyruvate tautomerase</fullName>
    </alternativeName>
</protein>
<reference evidence="14" key="1">
    <citation type="submission" date="2019-02" db="EMBL/GenBank/DDBJ databases">
        <authorList>
            <person name="Gruber-Vodicka R. H."/>
            <person name="Seah K. B. B."/>
        </authorList>
    </citation>
    <scope>NUCLEOTIDE SEQUENCE</scope>
    <source>
        <strain evidence="13">BECK_BY1</strain>
        <strain evidence="14">BECK_BY2</strain>
        <strain evidence="12">BECK_BY3</strain>
    </source>
</reference>
<dbReference type="GO" id="GO:0004167">
    <property type="term" value="F:dopachrome isomerase activity"/>
    <property type="evidence" value="ECO:0007669"/>
    <property type="project" value="UniProtKB-EC"/>
</dbReference>
<evidence type="ECO:0000256" key="8">
    <source>
        <dbReference type="ARBA" id="ARBA00039086"/>
    </source>
</evidence>
<organism evidence="14">
    <name type="scientific">Candidatus Kentrum sp. TUN</name>
    <dbReference type="NCBI Taxonomy" id="2126343"/>
    <lineage>
        <taxon>Bacteria</taxon>
        <taxon>Pseudomonadati</taxon>
        <taxon>Pseudomonadota</taxon>
        <taxon>Gammaproteobacteria</taxon>
        <taxon>Candidatus Kentrum</taxon>
    </lineage>
</organism>
<evidence type="ECO:0000256" key="5">
    <source>
        <dbReference type="ARBA" id="ARBA00036735"/>
    </source>
</evidence>
<dbReference type="PANTHER" id="PTHR11954:SF6">
    <property type="entry name" value="MACROPHAGE MIGRATION INHIBITORY FACTOR"/>
    <property type="match status" value="1"/>
</dbReference>
<keyword evidence="2" id="KW-0202">Cytokine</keyword>
<dbReference type="EC" id="5.3.3.12" evidence="7"/>
<dbReference type="GO" id="GO:0050178">
    <property type="term" value="F:phenylpyruvate tautomerase activity"/>
    <property type="evidence" value="ECO:0007669"/>
    <property type="project" value="UniProtKB-EC"/>
</dbReference>
<evidence type="ECO:0000313" key="13">
    <source>
        <dbReference type="EMBL" id="VFK56186.1"/>
    </source>
</evidence>
<evidence type="ECO:0000256" key="4">
    <source>
        <dbReference type="ARBA" id="ARBA00023235"/>
    </source>
</evidence>
<evidence type="ECO:0000256" key="1">
    <source>
        <dbReference type="ARBA" id="ARBA00004613"/>
    </source>
</evidence>
<dbReference type="PANTHER" id="PTHR11954">
    <property type="entry name" value="D-DOPACHROME DECARBOXYLASE"/>
    <property type="match status" value="1"/>
</dbReference>
<evidence type="ECO:0000313" key="14">
    <source>
        <dbReference type="EMBL" id="VFK56321.1"/>
    </source>
</evidence>